<evidence type="ECO:0000256" key="3">
    <source>
        <dbReference type="ARBA" id="ARBA00022692"/>
    </source>
</evidence>
<dbReference type="NCBIfam" id="TIGR03924">
    <property type="entry name" value="T7SS_EccC_a"/>
    <property type="match status" value="1"/>
</dbReference>
<protein>
    <submittedName>
        <fullName evidence="13">ESX secretion system protein EccC</fullName>
    </submittedName>
</protein>
<feature type="binding site" evidence="9">
    <location>
        <begin position="1150"/>
        <end position="1157"/>
    </location>
    <ligand>
        <name>ATP</name>
        <dbReference type="ChEBI" id="CHEBI:30616"/>
    </ligand>
</feature>
<dbReference type="Proteomes" id="UP000234331">
    <property type="component" value="Unassembled WGS sequence"/>
</dbReference>
<comment type="subcellular location">
    <subcellularLocation>
        <location evidence="1">Cell membrane</location>
        <topology evidence="1">Multi-pass membrane protein</topology>
    </subcellularLocation>
</comment>
<evidence type="ECO:0000259" key="12">
    <source>
        <dbReference type="PROSITE" id="PS50901"/>
    </source>
</evidence>
<keyword evidence="5 9" id="KW-0547">Nucleotide-binding</keyword>
<evidence type="ECO:0000256" key="9">
    <source>
        <dbReference type="PROSITE-ProRule" id="PRU00289"/>
    </source>
</evidence>
<feature type="domain" description="FtsK" evidence="12">
    <location>
        <begin position="460"/>
        <end position="660"/>
    </location>
</feature>
<organism evidence="13 14">
    <name type="scientific">Frankia canadensis</name>
    <dbReference type="NCBI Taxonomy" id="1836972"/>
    <lineage>
        <taxon>Bacteria</taxon>
        <taxon>Bacillati</taxon>
        <taxon>Actinomycetota</taxon>
        <taxon>Actinomycetes</taxon>
        <taxon>Frankiales</taxon>
        <taxon>Frankiaceae</taxon>
        <taxon>Frankia</taxon>
    </lineage>
</organism>
<dbReference type="Pfam" id="PF01580">
    <property type="entry name" value="FtsK_SpoIIIE"/>
    <property type="match status" value="3"/>
</dbReference>
<evidence type="ECO:0000256" key="8">
    <source>
        <dbReference type="ARBA" id="ARBA00023136"/>
    </source>
</evidence>
<evidence type="ECO:0000256" key="1">
    <source>
        <dbReference type="ARBA" id="ARBA00004651"/>
    </source>
</evidence>
<feature type="compositionally biased region" description="Low complexity" evidence="10">
    <location>
        <begin position="734"/>
        <end position="745"/>
    </location>
</feature>
<name>A0A2I2KKU9_9ACTN</name>
<sequence length="1362" mass="146607">MTTVPFRRPARRTGPEMPHGDITLQEPPVVAEVTGGGMRTLMMVIPALLMSGGMMFYFVGGSSHAGPMGLIMMAMMGLGMAGMGAGQALTQSSTRRDKVGGERRDYLRYLSQTRRQVRRYAEKQRDALAWRHPDPESLWSLVLTSRLWERRPSHPDFGEVRVGTGTQRLAVRITPLQTSPVEDLEPVSAKALRRFTRAYTTIPHQPVALYIRGFAHIRLDGDRAAALGFARALLAQLVAFHAPDELRIAVSAAAPRRAEWSWVKWLPHAQHSADADAAGPVRLVGESLEEVERLLGRDFGERARFETGTAPSRAEPFVIVVSDGGRIQPGSRFLVSGYRNAVLVDFDAHDGGNARQRLRLDITGVDVHSVEHDRVGREVRTHLAAPDRLSAVRVTALARLLARHSAGVSGEQVADGLAADLDLPQLLGLGDLERFDPRPGWVARAAGERLRVPIGVAADGSPIELDIKESAEDGMGPHGMLIGATGSGKSELLRTLVLALAATHSSETLNFVLVDFKGGATFAGLDRLPHVSATITNLADEAALVDRMRDALRGELVRRQELLRAAGGFSSVRDYEQARVAGAALDPLPTLFVVVDEFSELIAAHTDFIELFVMIGRLGRSLAVHLLLASQRLDDGRIHQLEGHLSYRISLRTFSAMESRSVIGVPDAYELPGAPGNGYLRSDVATITRFKAAYVSGPYRLRSTRIRQEVISSQVLPYDTAPAPLPSTAPPGPDGTSGTGEDAAGSGAGSGGATDGTEDHRDDPEETSSTVMEVLVGRLVGQGPPAHRVWLPPLDQAPPLDEVLPPLLPDPEHGLRPLGVGTEGGSGAGGWLRTPIGVIDKPFEQVRDLLVLDFGGGGGHLGIAGGPQSGKSTLLRTVIAGLALTHSPREAQFYCLDFGGGSLASIADLPHVGGVTGRHDPDRVGRTVAELLGVLRERERRFAELGVAGMAAYREAVAAGHAPPDEFGELFLAVDGWFVLRQEFDAVEEAAREIAARGLNYGIHLLLTAGRWSEVHHTMRDKLGSRLELRLGDPVESGIDLRAAAAVPKLPGRGLTDAKLHFIAALPRIDGASRVDDLAHGTRHLVDSVVDCWPGPRVRAVRTLPAVLPAEQLPAAPADGELRVALGVDEHRLEPVWHDFASQAHLTLLGDDESGKTNLLRLMARAIITRYTPAQARIMAVDYRRGLFDEVPDAYRLGYSVSPDSTKATARDAAAGLTPRLPGPDITPARLRRRDWWSGPLLFVLVDDYDLLTGHDNPLAGLVPLLPQGGDIGLHVIVARAAAGLMRMSMDPLLRRMQELNTPDIALSCPRGEGPLLGGVKPRDLPPGRALLCTRRGSRLIQTGYVTPAPAEEETADPADRR</sequence>
<dbReference type="PROSITE" id="PS50901">
    <property type="entry name" value="FTSK"/>
    <property type="match status" value="3"/>
</dbReference>
<evidence type="ECO:0000313" key="13">
    <source>
        <dbReference type="EMBL" id="SNQ46302.1"/>
    </source>
</evidence>
<gene>
    <name evidence="13" type="primary">eccC</name>
    <name evidence="13" type="ORF">FRACA_1340003</name>
</gene>
<dbReference type="InterPro" id="IPR002543">
    <property type="entry name" value="FtsK_dom"/>
</dbReference>
<dbReference type="OrthoDB" id="9807790at2"/>
<keyword evidence="2" id="KW-1003">Cell membrane</keyword>
<evidence type="ECO:0000256" key="7">
    <source>
        <dbReference type="ARBA" id="ARBA00022989"/>
    </source>
</evidence>
<proteinExistence type="predicted"/>
<evidence type="ECO:0000256" key="10">
    <source>
        <dbReference type="SAM" id="MobiDB-lite"/>
    </source>
</evidence>
<evidence type="ECO:0000313" key="14">
    <source>
        <dbReference type="Proteomes" id="UP000234331"/>
    </source>
</evidence>
<feature type="domain" description="FtsK" evidence="12">
    <location>
        <begin position="847"/>
        <end position="1038"/>
    </location>
</feature>
<dbReference type="InterPro" id="IPR023837">
    <property type="entry name" value="EccCb-like_Actinobacteria"/>
</dbReference>
<keyword evidence="4" id="KW-0677">Repeat</keyword>
<dbReference type="NCBIfam" id="TIGR03925">
    <property type="entry name" value="T7SS_EccC_b"/>
    <property type="match status" value="1"/>
</dbReference>
<keyword evidence="14" id="KW-1185">Reference proteome</keyword>
<dbReference type="SUPFAM" id="SSF52540">
    <property type="entry name" value="P-loop containing nucleoside triphosphate hydrolases"/>
    <property type="match status" value="3"/>
</dbReference>
<dbReference type="GO" id="GO:0005886">
    <property type="term" value="C:plasma membrane"/>
    <property type="evidence" value="ECO:0007669"/>
    <property type="project" value="UniProtKB-SubCell"/>
</dbReference>
<dbReference type="GO" id="GO:0005524">
    <property type="term" value="F:ATP binding"/>
    <property type="evidence" value="ECO:0007669"/>
    <property type="project" value="UniProtKB-UniRule"/>
</dbReference>
<keyword evidence="3 11" id="KW-0812">Transmembrane</keyword>
<keyword evidence="6 9" id="KW-0067">ATP-binding</keyword>
<feature type="compositionally biased region" description="Pro residues" evidence="10">
    <location>
        <begin position="723"/>
        <end position="733"/>
    </location>
</feature>
<dbReference type="SMART" id="SM00382">
    <property type="entry name" value="AAA"/>
    <property type="match status" value="3"/>
</dbReference>
<evidence type="ECO:0000256" key="11">
    <source>
        <dbReference type="SAM" id="Phobius"/>
    </source>
</evidence>
<feature type="binding site" evidence="9">
    <location>
        <begin position="865"/>
        <end position="872"/>
    </location>
    <ligand>
        <name>ATP</name>
        <dbReference type="ChEBI" id="CHEBI:30616"/>
    </ligand>
</feature>
<dbReference type="GO" id="GO:0003677">
    <property type="term" value="F:DNA binding"/>
    <property type="evidence" value="ECO:0007669"/>
    <property type="project" value="InterPro"/>
</dbReference>
<dbReference type="RefSeq" id="WP_101830356.1">
    <property type="nucleotide sequence ID" value="NZ_FZMO01000040.1"/>
</dbReference>
<reference evidence="13 14" key="1">
    <citation type="submission" date="2017-06" db="EMBL/GenBank/DDBJ databases">
        <authorList>
            <person name="Kim H.J."/>
            <person name="Triplett B.A."/>
        </authorList>
    </citation>
    <scope>NUCLEOTIDE SEQUENCE [LARGE SCALE GENOMIC DNA]</scope>
    <source>
        <strain evidence="13">FRACA_ARgP5</strain>
    </source>
</reference>
<dbReference type="InterPro" id="IPR050206">
    <property type="entry name" value="FtsK/SpoIIIE/SftA"/>
</dbReference>
<dbReference type="PANTHER" id="PTHR22683:SF1">
    <property type="entry name" value="TYPE VII SECRETION SYSTEM PROTEIN ESSC"/>
    <property type="match status" value="1"/>
</dbReference>
<dbReference type="Gene3D" id="3.40.50.300">
    <property type="entry name" value="P-loop containing nucleotide triphosphate hydrolases"/>
    <property type="match status" value="4"/>
</dbReference>
<accession>A0A2I2KKU9</accession>
<dbReference type="PANTHER" id="PTHR22683">
    <property type="entry name" value="SPORULATION PROTEIN RELATED"/>
    <property type="match status" value="1"/>
</dbReference>
<feature type="region of interest" description="Disordered" evidence="10">
    <location>
        <begin position="717"/>
        <end position="768"/>
    </location>
</feature>
<evidence type="ECO:0000256" key="5">
    <source>
        <dbReference type="ARBA" id="ARBA00022741"/>
    </source>
</evidence>
<evidence type="ECO:0000256" key="4">
    <source>
        <dbReference type="ARBA" id="ARBA00022737"/>
    </source>
</evidence>
<keyword evidence="8 11" id="KW-0472">Membrane</keyword>
<dbReference type="EMBL" id="FZMO01000040">
    <property type="protein sequence ID" value="SNQ46302.1"/>
    <property type="molecule type" value="Genomic_DNA"/>
</dbReference>
<dbReference type="InterPro" id="IPR027417">
    <property type="entry name" value="P-loop_NTPase"/>
</dbReference>
<feature type="domain" description="FtsK" evidence="12">
    <location>
        <begin position="1133"/>
        <end position="1316"/>
    </location>
</feature>
<keyword evidence="7 11" id="KW-1133">Transmembrane helix</keyword>
<feature type="transmembrane region" description="Helical" evidence="11">
    <location>
        <begin position="40"/>
        <end position="58"/>
    </location>
</feature>
<feature type="region of interest" description="Disordered" evidence="10">
    <location>
        <begin position="1"/>
        <end position="22"/>
    </location>
</feature>
<evidence type="ECO:0000256" key="6">
    <source>
        <dbReference type="ARBA" id="ARBA00022840"/>
    </source>
</evidence>
<evidence type="ECO:0000256" key="2">
    <source>
        <dbReference type="ARBA" id="ARBA00022475"/>
    </source>
</evidence>
<dbReference type="InterPro" id="IPR003593">
    <property type="entry name" value="AAA+_ATPase"/>
</dbReference>
<dbReference type="InterPro" id="IPR023836">
    <property type="entry name" value="EccCa-like_Actinobacteria"/>
</dbReference>
<feature type="binding site" evidence="9">
    <location>
        <begin position="483"/>
        <end position="490"/>
    </location>
    <ligand>
        <name>ATP</name>
        <dbReference type="ChEBI" id="CHEBI:30616"/>
    </ligand>
</feature>